<reference evidence="3 4" key="1">
    <citation type="submission" date="2020-10" db="EMBL/GenBank/DDBJ databases">
        <title>The genome of sulfurovum sp.</title>
        <authorList>
            <person name="Xie S."/>
            <person name="Shao Z."/>
            <person name="Jiang L."/>
        </authorList>
    </citation>
    <scope>NUCLEOTIDE SEQUENCE [LARGE SCALE GENOMIC DNA]</scope>
    <source>
        <strain evidence="3 4">ST-419</strain>
    </source>
</reference>
<gene>
    <name evidence="3" type="ORF">IMZ28_08285</name>
</gene>
<dbReference type="EMBL" id="CP063164">
    <property type="protein sequence ID" value="QOR61435.1"/>
    <property type="molecule type" value="Genomic_DNA"/>
</dbReference>
<dbReference type="InterPro" id="IPR036365">
    <property type="entry name" value="PGBD-like_sf"/>
</dbReference>
<dbReference type="KEGG" id="sinu:IMZ28_08285"/>
<evidence type="ECO:0000259" key="2">
    <source>
        <dbReference type="Pfam" id="PF01471"/>
    </source>
</evidence>
<evidence type="ECO:0000256" key="1">
    <source>
        <dbReference type="SAM" id="MobiDB-lite"/>
    </source>
</evidence>
<feature type="compositionally biased region" description="Polar residues" evidence="1">
    <location>
        <begin position="239"/>
        <end position="259"/>
    </location>
</feature>
<feature type="domain" description="Peptidoglycan binding-like" evidence="2">
    <location>
        <begin position="158"/>
        <end position="194"/>
    </location>
</feature>
<feature type="region of interest" description="Disordered" evidence="1">
    <location>
        <begin position="231"/>
        <end position="259"/>
    </location>
</feature>
<proteinExistence type="predicted"/>
<evidence type="ECO:0000313" key="4">
    <source>
        <dbReference type="Proteomes" id="UP000595074"/>
    </source>
</evidence>
<dbReference type="SUPFAM" id="SSF47090">
    <property type="entry name" value="PGBD-like"/>
    <property type="match status" value="1"/>
</dbReference>
<dbReference type="AlphaFoldDB" id="A0A7M1S1W3"/>
<protein>
    <submittedName>
        <fullName evidence="3">Peptidoglycan-binding protein</fullName>
    </submittedName>
</protein>
<dbReference type="InterPro" id="IPR036366">
    <property type="entry name" value="PGBDSf"/>
</dbReference>
<keyword evidence="4" id="KW-1185">Reference proteome</keyword>
<sequence>MHTNYLKVVLLGSLISGHTLYADFADGVVGGLVGGAVGSVITNEIYNSNKASEPAYRPVQKTASHRTHKRASVPKMTDGMKLQKALAGLGFYRGRIDGEVNSFETRTAIKELNNAYHIGNTASLKPEEKDTLIYLGTLFMFDRYLIAQGNDKITRGKRIQTALKVLGFYYGKIDGIVGSGTRRAISEYQQAYGLGYGSGLDFEAEYRLISNAKAKNEKNINDSIAALKAMGQPPAKPQNDMQKQTPEIIKLQTQPAQQY</sequence>
<dbReference type="Proteomes" id="UP000595074">
    <property type="component" value="Chromosome"/>
</dbReference>
<dbReference type="RefSeq" id="WP_197548108.1">
    <property type="nucleotide sequence ID" value="NZ_CP063164.1"/>
</dbReference>
<dbReference type="Gene3D" id="1.10.101.10">
    <property type="entry name" value="PGBD-like superfamily/PGBD"/>
    <property type="match status" value="1"/>
</dbReference>
<dbReference type="InterPro" id="IPR002477">
    <property type="entry name" value="Peptidoglycan-bd-like"/>
</dbReference>
<evidence type="ECO:0000313" key="3">
    <source>
        <dbReference type="EMBL" id="QOR61435.1"/>
    </source>
</evidence>
<accession>A0A7M1S1W3</accession>
<organism evidence="3 4">
    <name type="scientific">Sulfurovum indicum</name>
    <dbReference type="NCBI Taxonomy" id="2779528"/>
    <lineage>
        <taxon>Bacteria</taxon>
        <taxon>Pseudomonadati</taxon>
        <taxon>Campylobacterota</taxon>
        <taxon>Epsilonproteobacteria</taxon>
        <taxon>Campylobacterales</taxon>
        <taxon>Sulfurovaceae</taxon>
        <taxon>Sulfurovum</taxon>
    </lineage>
</organism>
<name>A0A7M1S1W3_9BACT</name>
<dbReference type="Pfam" id="PF01471">
    <property type="entry name" value="PG_binding_1"/>
    <property type="match status" value="1"/>
</dbReference>